<protein>
    <submittedName>
        <fullName evidence="1">Uncharacterized protein</fullName>
    </submittedName>
</protein>
<evidence type="ECO:0000313" key="2">
    <source>
        <dbReference type="Proteomes" id="UP000176494"/>
    </source>
</evidence>
<accession>A0A1G2QA31</accession>
<gene>
    <name evidence="1" type="ORF">A2114_02785</name>
</gene>
<dbReference type="EMBL" id="MHTG01000016">
    <property type="protein sequence ID" value="OHA57313.1"/>
    <property type="molecule type" value="Genomic_DNA"/>
</dbReference>
<reference evidence="1 2" key="1">
    <citation type="journal article" date="2016" name="Nat. Commun.">
        <title>Thousands of microbial genomes shed light on interconnected biogeochemical processes in an aquifer system.</title>
        <authorList>
            <person name="Anantharaman K."/>
            <person name="Brown C.T."/>
            <person name="Hug L.A."/>
            <person name="Sharon I."/>
            <person name="Castelle C.J."/>
            <person name="Probst A.J."/>
            <person name="Thomas B.C."/>
            <person name="Singh A."/>
            <person name="Wilkins M.J."/>
            <person name="Karaoz U."/>
            <person name="Brodie E.L."/>
            <person name="Williams K.H."/>
            <person name="Hubbard S.S."/>
            <person name="Banfield J.F."/>
        </authorList>
    </citation>
    <scope>NUCLEOTIDE SEQUENCE [LARGE SCALE GENOMIC DNA]</scope>
</reference>
<dbReference type="AlphaFoldDB" id="A0A1G2QA31"/>
<dbReference type="Proteomes" id="UP000176494">
    <property type="component" value="Unassembled WGS sequence"/>
</dbReference>
<proteinExistence type="predicted"/>
<comment type="caution">
    <text evidence="1">The sequence shown here is derived from an EMBL/GenBank/DDBJ whole genome shotgun (WGS) entry which is preliminary data.</text>
</comment>
<sequence>MRQEQIVPKKLNTGYQEIKTNVMTGGDLLSFEYKNQLANVYQAVENGWIDWPEVYHSDYNIWSDTVVFLPEYRYRVYVRKSGITMRLFQPDWGKAPVRDMALADFIAFGLIPETGIQEVFPSTLNTSANPPSNLFTKDLKSLPILDVPNSMINQVKLPFGIDYGYGLSNIAKTENQYQSVEVKVKFGEDDFGQVKLYRIVNPSTPLLRALVFAPDSGIGISGNFILPDNY</sequence>
<name>A0A1G2QA31_9BACT</name>
<evidence type="ECO:0000313" key="1">
    <source>
        <dbReference type="EMBL" id="OHA57313.1"/>
    </source>
</evidence>
<organism evidence="1 2">
    <name type="scientific">Candidatus Vogelbacteria bacterium GWA1_51_14</name>
    <dbReference type="NCBI Taxonomy" id="1802435"/>
    <lineage>
        <taxon>Bacteria</taxon>
        <taxon>Candidatus Vogeliibacteriota</taxon>
    </lineage>
</organism>